<dbReference type="SUPFAM" id="SSF48452">
    <property type="entry name" value="TPR-like"/>
    <property type="match status" value="1"/>
</dbReference>
<reference evidence="1 2" key="1">
    <citation type="submission" date="2019-06" db="EMBL/GenBank/DDBJ databases">
        <title>Sequencing the genomes of 1000 actinobacteria strains.</title>
        <authorList>
            <person name="Klenk H.-P."/>
        </authorList>
    </citation>
    <scope>NUCLEOTIDE SEQUENCE [LARGE SCALE GENOMIC DNA]</scope>
    <source>
        <strain evidence="1 2">DSM 25218</strain>
    </source>
</reference>
<name>A0A543ACH5_9ACTN</name>
<evidence type="ECO:0008006" key="3">
    <source>
        <dbReference type="Google" id="ProtNLM"/>
    </source>
</evidence>
<keyword evidence="2" id="KW-1185">Reference proteome</keyword>
<gene>
    <name evidence="1" type="ORF">FB381_4219</name>
</gene>
<dbReference type="InterPro" id="IPR011990">
    <property type="entry name" value="TPR-like_helical_dom_sf"/>
</dbReference>
<dbReference type="AlphaFoldDB" id="A0A543ACH5"/>
<dbReference type="CDD" id="cd00093">
    <property type="entry name" value="HTH_XRE"/>
    <property type="match status" value="1"/>
</dbReference>
<protein>
    <recommendedName>
        <fullName evidence="3">HTH cro/C1-type domain-containing protein</fullName>
    </recommendedName>
</protein>
<evidence type="ECO:0000313" key="2">
    <source>
        <dbReference type="Proteomes" id="UP000320209"/>
    </source>
</evidence>
<organism evidence="1 2">
    <name type="scientific">Nocardioides albertanoniae</name>
    <dbReference type="NCBI Taxonomy" id="1175486"/>
    <lineage>
        <taxon>Bacteria</taxon>
        <taxon>Bacillati</taxon>
        <taxon>Actinomycetota</taxon>
        <taxon>Actinomycetes</taxon>
        <taxon>Propionibacteriales</taxon>
        <taxon>Nocardioidaceae</taxon>
        <taxon>Nocardioides</taxon>
    </lineage>
</organism>
<dbReference type="Gene3D" id="1.10.260.40">
    <property type="entry name" value="lambda repressor-like DNA-binding domains"/>
    <property type="match status" value="1"/>
</dbReference>
<evidence type="ECO:0000313" key="1">
    <source>
        <dbReference type="EMBL" id="TQL70289.1"/>
    </source>
</evidence>
<proteinExistence type="predicted"/>
<dbReference type="InterPro" id="IPR001387">
    <property type="entry name" value="Cro/C1-type_HTH"/>
</dbReference>
<dbReference type="Proteomes" id="UP000320209">
    <property type="component" value="Unassembled WGS sequence"/>
</dbReference>
<dbReference type="EMBL" id="VFOV01000001">
    <property type="protein sequence ID" value="TQL70289.1"/>
    <property type="molecule type" value="Genomic_DNA"/>
</dbReference>
<sequence>MARSERAAREQLRMRLAAEDRSVAQIAAQMQQAFGDRPRRAWRAALGWTQWKAVQQYRTVNPDAPIDDSRLSRWENWPHGGSRPALEDLARLARAFGNGCTVLDLLDDVDHEHLPLAQQDLLRQLQAPTAPAARPARDNGAVDLTRREALGAAAATVVSWGAPPTAGRRYGTTDVARVYSTAGGFARADQKLGGGSALAQVTTYLLNDVQRMVTGVFPNESVRAAMFAAASEVAYVAGWMAFDDARHGQARRLLTTSVKLAEEAGDPALAGHALRALAHQAIELEKPNDALALAEASVDGDRYRTACLRERALIGVVHARALATAGLGGASAAALLRAENDLAAASSGDEEPSRVFFFSEASLAHETGRTLYASGDLNGAEAALTRSVELRGKEFVRTHAVTLGYLGEIQAARGHLDRAGATWSTALDATSGVRSGRVRDMAATVRQVLQPVRATSEFADLDQRAAAYLATA</sequence>
<dbReference type="InterPro" id="IPR010982">
    <property type="entry name" value="Lambda_DNA-bd_dom_sf"/>
</dbReference>
<accession>A0A543ACH5</accession>
<dbReference type="GO" id="GO:0003677">
    <property type="term" value="F:DNA binding"/>
    <property type="evidence" value="ECO:0007669"/>
    <property type="project" value="InterPro"/>
</dbReference>
<dbReference type="Gene3D" id="1.25.40.10">
    <property type="entry name" value="Tetratricopeptide repeat domain"/>
    <property type="match status" value="1"/>
</dbReference>
<comment type="caution">
    <text evidence="1">The sequence shown here is derived from an EMBL/GenBank/DDBJ whole genome shotgun (WGS) entry which is preliminary data.</text>
</comment>